<organism evidence="9 10">
    <name type="scientific">Candidatus Sulfobium mesophilum</name>
    <dbReference type="NCBI Taxonomy" id="2016548"/>
    <lineage>
        <taxon>Bacteria</taxon>
        <taxon>Pseudomonadati</taxon>
        <taxon>Nitrospirota</taxon>
        <taxon>Nitrospiria</taxon>
        <taxon>Nitrospirales</taxon>
        <taxon>Nitrospiraceae</taxon>
        <taxon>Candidatus Sulfobium</taxon>
    </lineage>
</organism>
<proteinExistence type="predicted"/>
<dbReference type="OrthoDB" id="9775474at2"/>
<comment type="subcellular location">
    <subcellularLocation>
        <location evidence="1">Cell membrane</location>
        <topology evidence="1">Multi-pass membrane protein</topology>
    </subcellularLocation>
</comment>
<evidence type="ECO:0000313" key="10">
    <source>
        <dbReference type="Proteomes" id="UP000245125"/>
    </source>
</evidence>
<feature type="transmembrane region" description="Helical" evidence="6">
    <location>
        <begin position="254"/>
        <end position="279"/>
    </location>
</feature>
<keyword evidence="5 6" id="KW-0472">Membrane</keyword>
<feature type="transmembrane region" description="Helical" evidence="6">
    <location>
        <begin position="20"/>
        <end position="44"/>
    </location>
</feature>
<sequence length="385" mass="42651">MGLLKLLFRNAFRHRLRTFLTVLGITIAILAFGMLRTVVGAWYAGVEASSATRLITRNSVSLVFFLPISYKEKIRQVPGVKEVGYSDWFGGVYKEEKNFFPNFATDAKTALELFPEFIVPEAQKNAFLRDRKGAVVGIKTAKRFGWKIGDLVTLRGTIFPGNWEFVIRGIYHGSQKSTDETQFFFHWNYLNESLKKTAPYRADKVGWFLVGITSPDVAADVAVAIDKLFENSLAETITETEKAFQLSFISMTEAIVVVIQLVSIIVIIIIMAVMANTMAMTVRERTGEYAIMKTLGFGGWHIAALILGESLVIAATGTLSGIALTFPAAKAFGDSLSQYFPIFNVARSTVYMEVAAGLIVAIVAAIFPIWRSIQLRIADGLRRIG</sequence>
<feature type="domain" description="MacB-like periplasmic core" evidence="8">
    <location>
        <begin position="18"/>
        <end position="226"/>
    </location>
</feature>
<dbReference type="GO" id="GO:0005886">
    <property type="term" value="C:plasma membrane"/>
    <property type="evidence" value="ECO:0007669"/>
    <property type="project" value="UniProtKB-SubCell"/>
</dbReference>
<reference evidence="10" key="1">
    <citation type="submission" date="2018-03" db="EMBL/GenBank/DDBJ databases">
        <authorList>
            <person name="Zecchin S."/>
        </authorList>
    </citation>
    <scope>NUCLEOTIDE SEQUENCE [LARGE SCALE GENOMIC DNA]</scope>
</reference>
<evidence type="ECO:0000313" key="9">
    <source>
        <dbReference type="EMBL" id="SPQ01668.1"/>
    </source>
</evidence>
<evidence type="ECO:0000256" key="6">
    <source>
        <dbReference type="SAM" id="Phobius"/>
    </source>
</evidence>
<dbReference type="InterPro" id="IPR025857">
    <property type="entry name" value="MacB_PCD"/>
</dbReference>
<dbReference type="Pfam" id="PF12704">
    <property type="entry name" value="MacB_PCD"/>
    <property type="match status" value="1"/>
</dbReference>
<dbReference type="PANTHER" id="PTHR43738:SF3">
    <property type="entry name" value="ABC TRANSPORTER PERMEASE"/>
    <property type="match status" value="1"/>
</dbReference>
<evidence type="ECO:0000256" key="2">
    <source>
        <dbReference type="ARBA" id="ARBA00022475"/>
    </source>
</evidence>
<name>A0A2U3QJU4_9BACT</name>
<dbReference type="Proteomes" id="UP000245125">
    <property type="component" value="Unassembled WGS sequence"/>
</dbReference>
<feature type="transmembrane region" description="Helical" evidence="6">
    <location>
        <begin position="349"/>
        <end position="370"/>
    </location>
</feature>
<gene>
    <name evidence="9" type="ORF">NBG4_650004</name>
</gene>
<feature type="transmembrane region" description="Helical" evidence="6">
    <location>
        <begin position="300"/>
        <end position="329"/>
    </location>
</feature>
<dbReference type="Pfam" id="PF02687">
    <property type="entry name" value="FtsX"/>
    <property type="match status" value="1"/>
</dbReference>
<feature type="domain" description="ABC3 transporter permease C-terminal" evidence="7">
    <location>
        <begin position="262"/>
        <end position="372"/>
    </location>
</feature>
<dbReference type="InterPro" id="IPR051125">
    <property type="entry name" value="ABC-4/HrtB_transporter"/>
</dbReference>
<keyword evidence="2" id="KW-1003">Cell membrane</keyword>
<keyword evidence="3 6" id="KW-0812">Transmembrane</keyword>
<protein>
    <submittedName>
        <fullName evidence="9">ABC transporter</fullName>
    </submittedName>
</protein>
<keyword evidence="4 6" id="KW-1133">Transmembrane helix</keyword>
<keyword evidence="10" id="KW-1185">Reference proteome</keyword>
<accession>A0A2U3QJU4</accession>
<evidence type="ECO:0000259" key="7">
    <source>
        <dbReference type="Pfam" id="PF02687"/>
    </source>
</evidence>
<evidence type="ECO:0000259" key="8">
    <source>
        <dbReference type="Pfam" id="PF12704"/>
    </source>
</evidence>
<dbReference type="PANTHER" id="PTHR43738">
    <property type="entry name" value="ABC TRANSPORTER, MEMBRANE PROTEIN"/>
    <property type="match status" value="1"/>
</dbReference>
<dbReference type="InterPro" id="IPR003838">
    <property type="entry name" value="ABC3_permease_C"/>
</dbReference>
<evidence type="ECO:0000256" key="4">
    <source>
        <dbReference type="ARBA" id="ARBA00022989"/>
    </source>
</evidence>
<evidence type="ECO:0000256" key="5">
    <source>
        <dbReference type="ARBA" id="ARBA00023136"/>
    </source>
</evidence>
<evidence type="ECO:0000256" key="1">
    <source>
        <dbReference type="ARBA" id="ARBA00004651"/>
    </source>
</evidence>
<dbReference type="AlphaFoldDB" id="A0A2U3QJU4"/>
<evidence type="ECO:0000256" key="3">
    <source>
        <dbReference type="ARBA" id="ARBA00022692"/>
    </source>
</evidence>
<dbReference type="EMBL" id="OUUY01000114">
    <property type="protein sequence ID" value="SPQ01668.1"/>
    <property type="molecule type" value="Genomic_DNA"/>
</dbReference>